<keyword evidence="7" id="KW-0809">Transit peptide</keyword>
<accession>A0AA47MCI9</accession>
<evidence type="ECO:0000256" key="10">
    <source>
        <dbReference type="SAM" id="MobiDB-lite"/>
    </source>
</evidence>
<dbReference type="GO" id="GO:0005739">
    <property type="term" value="C:mitochondrion"/>
    <property type="evidence" value="ECO:0007669"/>
    <property type="project" value="UniProtKB-SubCell"/>
</dbReference>
<keyword evidence="4 12" id="KW-0489">Methyltransferase</keyword>
<evidence type="ECO:0000259" key="11">
    <source>
        <dbReference type="SMART" id="SM00967"/>
    </source>
</evidence>
<dbReference type="InterPro" id="IPR013123">
    <property type="entry name" value="SpoU_subst-bd"/>
</dbReference>
<dbReference type="SUPFAM" id="SSF55315">
    <property type="entry name" value="L30e-like"/>
    <property type="match status" value="1"/>
</dbReference>
<evidence type="ECO:0000313" key="12">
    <source>
        <dbReference type="EMBL" id="KAK0137569.1"/>
    </source>
</evidence>
<keyword evidence="3" id="KW-0698">rRNA processing</keyword>
<dbReference type="Pfam" id="PF00588">
    <property type="entry name" value="SpoU_methylase"/>
    <property type="match status" value="1"/>
</dbReference>
<dbReference type="InterPro" id="IPR029028">
    <property type="entry name" value="Alpha/beta_knot_MTases"/>
</dbReference>
<dbReference type="InterPro" id="IPR029064">
    <property type="entry name" value="Ribosomal_eL30-like_sf"/>
</dbReference>
<feature type="region of interest" description="Disordered" evidence="10">
    <location>
        <begin position="42"/>
        <end position="90"/>
    </location>
</feature>
<keyword evidence="5" id="KW-0808">Transferase</keyword>
<protein>
    <recommendedName>
        <fullName evidence="9">rRNA methyltransferase 1, mitochondrial</fullName>
    </recommendedName>
</protein>
<dbReference type="InterPro" id="IPR004441">
    <property type="entry name" value="rRNA_MeTrfase_TrmH"/>
</dbReference>
<reference evidence="12" key="1">
    <citation type="journal article" date="2023" name="Front. Mar. Sci.">
        <title>A new Merluccius polli reference genome to investigate the effects of global change in West African waters.</title>
        <authorList>
            <person name="Mateo J.L."/>
            <person name="Blanco-Fernandez C."/>
            <person name="Garcia-Vazquez E."/>
            <person name="Machado-Schiaffino G."/>
        </authorList>
    </citation>
    <scope>NUCLEOTIDE SEQUENCE</scope>
    <source>
        <strain evidence="12">C29</strain>
        <tissue evidence="12">Fin</tissue>
    </source>
</reference>
<keyword evidence="13" id="KW-1185">Reference proteome</keyword>
<dbReference type="GO" id="GO:0016435">
    <property type="term" value="F:rRNA (guanine) methyltransferase activity"/>
    <property type="evidence" value="ECO:0007669"/>
    <property type="project" value="TreeGrafter"/>
</dbReference>
<dbReference type="NCBIfam" id="TIGR00186">
    <property type="entry name" value="rRNA_methyl_3"/>
    <property type="match status" value="1"/>
</dbReference>
<comment type="similarity">
    <text evidence="2">Belongs to the class IV-like SAM-binding methyltransferase superfamily. RNA methyltransferase TrmH family.</text>
</comment>
<proteinExistence type="inferred from homology"/>
<evidence type="ECO:0000256" key="3">
    <source>
        <dbReference type="ARBA" id="ARBA00022552"/>
    </source>
</evidence>
<dbReference type="InterPro" id="IPR047261">
    <property type="entry name" value="MRM1_MeTrfase_dom"/>
</dbReference>
<organism evidence="12 13">
    <name type="scientific">Merluccius polli</name>
    <name type="common">Benguela hake</name>
    <name type="synonym">Merluccius cadenati</name>
    <dbReference type="NCBI Taxonomy" id="89951"/>
    <lineage>
        <taxon>Eukaryota</taxon>
        <taxon>Metazoa</taxon>
        <taxon>Chordata</taxon>
        <taxon>Craniata</taxon>
        <taxon>Vertebrata</taxon>
        <taxon>Euteleostomi</taxon>
        <taxon>Actinopterygii</taxon>
        <taxon>Neopterygii</taxon>
        <taxon>Teleostei</taxon>
        <taxon>Neoteleostei</taxon>
        <taxon>Acanthomorphata</taxon>
        <taxon>Zeiogadaria</taxon>
        <taxon>Gadariae</taxon>
        <taxon>Gadiformes</taxon>
        <taxon>Gadoidei</taxon>
        <taxon>Merlucciidae</taxon>
        <taxon>Merluccius</taxon>
    </lineage>
</organism>
<keyword evidence="6" id="KW-0949">S-adenosyl-L-methionine</keyword>
<dbReference type="GO" id="GO:0003723">
    <property type="term" value="F:RNA binding"/>
    <property type="evidence" value="ECO:0007669"/>
    <property type="project" value="InterPro"/>
</dbReference>
<dbReference type="AlphaFoldDB" id="A0AA47MCI9"/>
<feature type="domain" description="RNA 2-O ribose methyltransferase substrate binding" evidence="11">
    <location>
        <begin position="129"/>
        <end position="207"/>
    </location>
</feature>
<name>A0AA47MCI9_MERPO</name>
<dbReference type="FunFam" id="3.40.1280.10:FF:000054">
    <property type="entry name" value="rRNA methylase, putative"/>
    <property type="match status" value="1"/>
</dbReference>
<evidence type="ECO:0000256" key="4">
    <source>
        <dbReference type="ARBA" id="ARBA00022603"/>
    </source>
</evidence>
<evidence type="ECO:0000256" key="7">
    <source>
        <dbReference type="ARBA" id="ARBA00022946"/>
    </source>
</evidence>
<evidence type="ECO:0000256" key="8">
    <source>
        <dbReference type="ARBA" id="ARBA00023128"/>
    </source>
</evidence>
<dbReference type="PANTHER" id="PTHR46103:SF1">
    <property type="entry name" value="RRNA METHYLTRANSFERASE 1, MITOCHONDRIAL"/>
    <property type="match status" value="1"/>
</dbReference>
<comment type="caution">
    <text evidence="12">The sequence shown here is derived from an EMBL/GenBank/DDBJ whole genome shotgun (WGS) entry which is preliminary data.</text>
</comment>
<dbReference type="InterPro" id="IPR047182">
    <property type="entry name" value="MRM1"/>
</dbReference>
<evidence type="ECO:0000256" key="9">
    <source>
        <dbReference type="ARBA" id="ARBA00034881"/>
    </source>
</evidence>
<dbReference type="Gene3D" id="3.40.1280.10">
    <property type="match status" value="1"/>
</dbReference>
<evidence type="ECO:0000256" key="5">
    <source>
        <dbReference type="ARBA" id="ARBA00022679"/>
    </source>
</evidence>
<dbReference type="EMBL" id="JAOPHQ010004866">
    <property type="protein sequence ID" value="KAK0137569.1"/>
    <property type="molecule type" value="Genomic_DNA"/>
</dbReference>
<dbReference type="SUPFAM" id="SSF75217">
    <property type="entry name" value="alpha/beta knot"/>
    <property type="match status" value="1"/>
</dbReference>
<comment type="subcellular location">
    <subcellularLocation>
        <location evidence="1">Mitochondrion</location>
    </subcellularLocation>
</comment>
<dbReference type="InterPro" id="IPR029026">
    <property type="entry name" value="tRNA_m1G_MTases_N"/>
</dbReference>
<sequence length="387" mass="41429">MGLWSNACQRGGLLSKYCCRNGLIGSRFSLYRVAAGATPCSKDGAATKRGHAGGKAAASSDGSPDRRRSGGSYQHQHRGQNKALKKGTASSDLTRLSFEDFAADSEKPVRGSVTTPVTRTTVDDRNCEVVFGVSPCLLALTSGRREAFSLLVKEGDVSHRTSVIKVCEEAHRRGVQIKRVSKKHLDRISAGRVHQGVCLQASPLSYLTEETACTESVKRSGLIPLWLVLDGVQDPMNLGAILRSAYFLGVDRVATGLHNSCPLTPVVSKASSGAMEVIDVYGYESLEKMLKSKVSQGWHVVGTVGAQAEDHSTVVTRCTDFQMTKPTLLLMGGEGEGVSRKLLPQCQTFLTIPPSRRLIPGIESLNVSVATGILLHSLLAHRAQSGS</sequence>
<dbReference type="SMART" id="SM00967">
    <property type="entry name" value="SpoU_sub_bind"/>
    <property type="match status" value="1"/>
</dbReference>
<dbReference type="InterPro" id="IPR001537">
    <property type="entry name" value="SpoU_MeTrfase"/>
</dbReference>
<gene>
    <name evidence="12" type="primary">MRM1</name>
    <name evidence="12" type="ORF">N1851_026229</name>
</gene>
<evidence type="ECO:0000256" key="1">
    <source>
        <dbReference type="ARBA" id="ARBA00004173"/>
    </source>
</evidence>
<dbReference type="Pfam" id="PF08032">
    <property type="entry name" value="SpoU_sub_bind"/>
    <property type="match status" value="1"/>
</dbReference>
<evidence type="ECO:0000313" key="13">
    <source>
        <dbReference type="Proteomes" id="UP001174136"/>
    </source>
</evidence>
<dbReference type="CDD" id="cd18105">
    <property type="entry name" value="SpoU-like_MRM1"/>
    <property type="match status" value="1"/>
</dbReference>
<dbReference type="Proteomes" id="UP001174136">
    <property type="component" value="Unassembled WGS sequence"/>
</dbReference>
<keyword evidence="8" id="KW-0496">Mitochondrion</keyword>
<dbReference type="Gene3D" id="3.30.1330.30">
    <property type="match status" value="1"/>
</dbReference>
<evidence type="ECO:0000256" key="2">
    <source>
        <dbReference type="ARBA" id="ARBA00007228"/>
    </source>
</evidence>
<dbReference type="PANTHER" id="PTHR46103">
    <property type="entry name" value="RRNA METHYLTRANSFERASE 1, MITOCHONDRIAL"/>
    <property type="match status" value="1"/>
</dbReference>
<feature type="compositionally biased region" description="Basic residues" evidence="10">
    <location>
        <begin position="75"/>
        <end position="85"/>
    </location>
</feature>
<evidence type="ECO:0000256" key="6">
    <source>
        <dbReference type="ARBA" id="ARBA00022691"/>
    </source>
</evidence>